<dbReference type="AlphaFoldDB" id="A0A5C3QQJ2"/>
<dbReference type="GO" id="GO:0006406">
    <property type="term" value="P:mRNA export from nucleus"/>
    <property type="evidence" value="ECO:0007669"/>
    <property type="project" value="TreeGrafter"/>
</dbReference>
<protein>
    <recommendedName>
        <fullName evidence="7">Nuclear pore complex protein</fullName>
    </recommendedName>
</protein>
<evidence type="ECO:0000256" key="7">
    <source>
        <dbReference type="RuleBase" id="RU365072"/>
    </source>
</evidence>
<keyword evidence="7" id="KW-0472">Membrane</keyword>
<organism evidence="8 9">
    <name type="scientific">Pterulicium gracile</name>
    <dbReference type="NCBI Taxonomy" id="1884261"/>
    <lineage>
        <taxon>Eukaryota</taxon>
        <taxon>Fungi</taxon>
        <taxon>Dikarya</taxon>
        <taxon>Basidiomycota</taxon>
        <taxon>Agaricomycotina</taxon>
        <taxon>Agaricomycetes</taxon>
        <taxon>Agaricomycetidae</taxon>
        <taxon>Agaricales</taxon>
        <taxon>Pleurotineae</taxon>
        <taxon>Pterulaceae</taxon>
        <taxon>Pterulicium</taxon>
    </lineage>
</organism>
<keyword evidence="5 7" id="KW-0906">Nuclear pore complex</keyword>
<evidence type="ECO:0000256" key="5">
    <source>
        <dbReference type="ARBA" id="ARBA00023132"/>
    </source>
</evidence>
<keyword evidence="6 7" id="KW-0539">Nucleus</keyword>
<dbReference type="PANTHER" id="PTHR13003">
    <property type="entry name" value="NUP107-RELATED"/>
    <property type="match status" value="1"/>
</dbReference>
<evidence type="ECO:0000313" key="8">
    <source>
        <dbReference type="EMBL" id="TFL03080.1"/>
    </source>
</evidence>
<evidence type="ECO:0000313" key="9">
    <source>
        <dbReference type="Proteomes" id="UP000305067"/>
    </source>
</evidence>
<gene>
    <name evidence="8" type="ORF">BDV98DRAFT_504804</name>
</gene>
<evidence type="ECO:0000256" key="2">
    <source>
        <dbReference type="ARBA" id="ARBA00022816"/>
    </source>
</evidence>
<comment type="function">
    <text evidence="7">Functions as a component of the nuclear pore complex (NPC).</text>
</comment>
<dbReference type="STRING" id="1884261.A0A5C3QQJ2"/>
<evidence type="ECO:0000256" key="1">
    <source>
        <dbReference type="ARBA" id="ARBA00022448"/>
    </source>
</evidence>
<sequence length="804" mass="89670">MASDTFFSSCADVLSLCQSIKDDLSAVLHPQTGFAPRLRDLCTEQYLENSMEDVVVTGMDSPNQATIDLLKMERNTWSLLQHLMGHRKMERHHRPTARQLLAQNPYTPTAVLAGAIQSNSDLLQELIIVKEWLHEIAPDPQHPEATTGYWRFTKYAVMQAHRSGAGSGGGGVVKEMDPDVVGRGEGRGALAGDDSGHEKNLMFALYAYIRAGRFTEAADLCRNSHQPWRAASIRGAYLFRWRALSLEPEEDDDDDDASEVGEYDIWEGNRRRRLWKTTCTRAALNPSLSDPERTLFAALAPSPQTYAVLKNACRTWEDHVWAHLNVVCEEKEMSELASLKGMSWWESNESLTKDGSAAAGKGASTAEAEEEEWQREVIGVLEGLSDITVEDGPSADHAMHFSQLQIILDRIPTLLEAFAIKLKDGSFTSQTFDYVHMCRFFAHLCLFLQLIDAPTPPLATQIILESYLQVLEASGQRALIAIYASALGENAVERYALFLVSLELSANVAERREALWRAKEHGLDVERIAVVTAERTIERVFKALPTLKGPLPVLVDGGLQAPPSEMEGLLLRSIEWTVFSEATYGTALEQANVTLRYFLGSGRIALAQELLGMLPAALSSIAEPEEHATEYMHYRQFFMVWDVLERVVDVGTTEEPRTRDEREGWEAEYKESIEQAYDLGTKLLTSEWLVTDVEVPGGVLIGDARRRELIRIRQIFIPELVLRIHFMLVGSRRQMPGNLKRALHLVNVVADSRYKLYEDFIGIGVAQSGGGSTRLVDYLEAVRKSVLCGVEGGGTSDLFKAVVK</sequence>
<keyword evidence="3" id="KW-0653">Protein transport</keyword>
<dbReference type="Gene3D" id="1.20.190.50">
    <property type="match status" value="1"/>
</dbReference>
<keyword evidence="1 7" id="KW-0813">Transport</keyword>
<comment type="similarity">
    <text evidence="7">Belongs to the nucleoporin Nup84/Nup107 family.</text>
</comment>
<dbReference type="Gene3D" id="1.10.3450.20">
    <property type="match status" value="1"/>
</dbReference>
<dbReference type="GO" id="GO:0006606">
    <property type="term" value="P:protein import into nucleus"/>
    <property type="evidence" value="ECO:0007669"/>
    <property type="project" value="TreeGrafter"/>
</dbReference>
<dbReference type="GO" id="GO:0031080">
    <property type="term" value="C:nuclear pore outer ring"/>
    <property type="evidence" value="ECO:0007669"/>
    <property type="project" value="TreeGrafter"/>
</dbReference>
<keyword evidence="9" id="KW-1185">Reference proteome</keyword>
<name>A0A5C3QQJ2_9AGAR</name>
<proteinExistence type="inferred from homology"/>
<keyword evidence="4 7" id="KW-0811">Translocation</keyword>
<dbReference type="GO" id="GO:0031965">
    <property type="term" value="C:nuclear membrane"/>
    <property type="evidence" value="ECO:0007669"/>
    <property type="project" value="UniProtKB-SubCell"/>
</dbReference>
<keyword evidence="2" id="KW-0509">mRNA transport</keyword>
<reference evidence="8 9" key="1">
    <citation type="journal article" date="2019" name="Nat. Ecol. Evol.">
        <title>Megaphylogeny resolves global patterns of mushroom evolution.</title>
        <authorList>
            <person name="Varga T."/>
            <person name="Krizsan K."/>
            <person name="Foldi C."/>
            <person name="Dima B."/>
            <person name="Sanchez-Garcia M."/>
            <person name="Sanchez-Ramirez S."/>
            <person name="Szollosi G.J."/>
            <person name="Szarkandi J.G."/>
            <person name="Papp V."/>
            <person name="Albert L."/>
            <person name="Andreopoulos W."/>
            <person name="Angelini C."/>
            <person name="Antonin V."/>
            <person name="Barry K.W."/>
            <person name="Bougher N.L."/>
            <person name="Buchanan P."/>
            <person name="Buyck B."/>
            <person name="Bense V."/>
            <person name="Catcheside P."/>
            <person name="Chovatia M."/>
            <person name="Cooper J."/>
            <person name="Damon W."/>
            <person name="Desjardin D."/>
            <person name="Finy P."/>
            <person name="Geml J."/>
            <person name="Haridas S."/>
            <person name="Hughes K."/>
            <person name="Justo A."/>
            <person name="Karasinski D."/>
            <person name="Kautmanova I."/>
            <person name="Kiss B."/>
            <person name="Kocsube S."/>
            <person name="Kotiranta H."/>
            <person name="LaButti K.M."/>
            <person name="Lechner B.E."/>
            <person name="Liimatainen K."/>
            <person name="Lipzen A."/>
            <person name="Lukacs Z."/>
            <person name="Mihaltcheva S."/>
            <person name="Morgado L.N."/>
            <person name="Niskanen T."/>
            <person name="Noordeloos M.E."/>
            <person name="Ohm R.A."/>
            <person name="Ortiz-Santana B."/>
            <person name="Ovrebo C."/>
            <person name="Racz N."/>
            <person name="Riley R."/>
            <person name="Savchenko A."/>
            <person name="Shiryaev A."/>
            <person name="Soop K."/>
            <person name="Spirin V."/>
            <person name="Szebenyi C."/>
            <person name="Tomsovsky M."/>
            <person name="Tulloss R.E."/>
            <person name="Uehling J."/>
            <person name="Grigoriev I.V."/>
            <person name="Vagvolgyi C."/>
            <person name="Papp T."/>
            <person name="Martin F.M."/>
            <person name="Miettinen O."/>
            <person name="Hibbett D.S."/>
            <person name="Nagy L.G."/>
        </authorList>
    </citation>
    <scope>NUCLEOTIDE SEQUENCE [LARGE SCALE GENOMIC DNA]</scope>
    <source>
        <strain evidence="8 9">CBS 309.79</strain>
    </source>
</reference>
<dbReference type="OrthoDB" id="3098at2759"/>
<dbReference type="PANTHER" id="PTHR13003:SF2">
    <property type="entry name" value="NUCLEAR PORE COMPLEX PROTEIN NUP107"/>
    <property type="match status" value="1"/>
</dbReference>
<evidence type="ECO:0000256" key="4">
    <source>
        <dbReference type="ARBA" id="ARBA00023010"/>
    </source>
</evidence>
<dbReference type="EMBL" id="ML178821">
    <property type="protein sequence ID" value="TFL03080.1"/>
    <property type="molecule type" value="Genomic_DNA"/>
</dbReference>
<dbReference type="Pfam" id="PF04121">
    <property type="entry name" value="Nup84_Nup100"/>
    <property type="match status" value="1"/>
</dbReference>
<dbReference type="Proteomes" id="UP000305067">
    <property type="component" value="Unassembled WGS sequence"/>
</dbReference>
<dbReference type="InterPro" id="IPR007252">
    <property type="entry name" value="Nup84/Nup107"/>
</dbReference>
<accession>A0A5C3QQJ2</accession>
<evidence type="ECO:0000256" key="6">
    <source>
        <dbReference type="ARBA" id="ARBA00023242"/>
    </source>
</evidence>
<comment type="subunit">
    <text evidence="7">Part of the nuclear pore complex (NPC).</text>
</comment>
<dbReference type="GO" id="GO:0017056">
    <property type="term" value="F:structural constituent of nuclear pore"/>
    <property type="evidence" value="ECO:0007669"/>
    <property type="project" value="UniProtKB-UniRule"/>
</dbReference>
<comment type="subcellular location">
    <subcellularLocation>
        <location evidence="7">Nucleus</location>
        <location evidence="7">Nuclear pore complex</location>
    </subcellularLocation>
    <subcellularLocation>
        <location evidence="7">Nucleus membrane</location>
    </subcellularLocation>
</comment>
<dbReference type="GO" id="GO:0000973">
    <property type="term" value="P:post-transcriptional tethering of RNA polymerase II gene DNA at nuclear periphery"/>
    <property type="evidence" value="ECO:0007669"/>
    <property type="project" value="TreeGrafter"/>
</dbReference>
<evidence type="ECO:0000256" key="3">
    <source>
        <dbReference type="ARBA" id="ARBA00022927"/>
    </source>
</evidence>